<dbReference type="SUPFAM" id="SSF54909">
    <property type="entry name" value="Dimeric alpha+beta barrel"/>
    <property type="match status" value="1"/>
</dbReference>
<evidence type="ECO:0000313" key="3">
    <source>
        <dbReference type="EMBL" id="GGY57020.1"/>
    </source>
</evidence>
<protein>
    <submittedName>
        <fullName evidence="4">GTP cyclohydrolase</fullName>
    </submittedName>
</protein>
<reference evidence="3" key="1">
    <citation type="journal article" date="2014" name="Int. J. Syst. Evol. Microbiol.">
        <title>Complete genome sequence of Corynebacterium casei LMG S-19264T (=DSM 44701T), isolated from a smear-ripened cheese.</title>
        <authorList>
            <consortium name="US DOE Joint Genome Institute (JGI-PGF)"/>
            <person name="Walter F."/>
            <person name="Albersmeier A."/>
            <person name="Kalinowski J."/>
            <person name="Ruckert C."/>
        </authorList>
    </citation>
    <scope>NUCLEOTIDE SEQUENCE</scope>
    <source>
        <strain evidence="3">KCTC 12343</strain>
    </source>
</reference>
<evidence type="ECO:0000313" key="5">
    <source>
        <dbReference type="Proteomes" id="UP000292307"/>
    </source>
</evidence>
<organism evidence="3 6">
    <name type="scientific">Pseudoduganella albidiflava</name>
    <dbReference type="NCBI Taxonomy" id="321983"/>
    <lineage>
        <taxon>Bacteria</taxon>
        <taxon>Pseudomonadati</taxon>
        <taxon>Pseudomonadota</taxon>
        <taxon>Betaproteobacteria</taxon>
        <taxon>Burkholderiales</taxon>
        <taxon>Oxalobacteraceae</taxon>
        <taxon>Telluria group</taxon>
        <taxon>Pseudoduganella</taxon>
    </lineage>
</organism>
<dbReference type="RefSeq" id="WP_131146981.1">
    <property type="nucleotide sequence ID" value="NZ_BMWV01000011.1"/>
</dbReference>
<dbReference type="OrthoDB" id="9814407at2"/>
<dbReference type="EMBL" id="CP036401">
    <property type="protein sequence ID" value="QBI02872.1"/>
    <property type="molecule type" value="Genomic_DNA"/>
</dbReference>
<proteinExistence type="inferred from homology"/>
<gene>
    <name evidence="3" type="primary">yciI</name>
    <name evidence="4" type="ORF">EYF70_19980</name>
    <name evidence="3" type="ORF">GCM10007387_44470</name>
</gene>
<evidence type="ECO:0000313" key="6">
    <source>
        <dbReference type="Proteomes" id="UP000628442"/>
    </source>
</evidence>
<dbReference type="PANTHER" id="PTHR37828">
    <property type="entry name" value="GSR2449 PROTEIN"/>
    <property type="match status" value="1"/>
</dbReference>
<dbReference type="Proteomes" id="UP000628442">
    <property type="component" value="Unassembled WGS sequence"/>
</dbReference>
<comment type="similarity">
    <text evidence="1">Belongs to the YciI family.</text>
</comment>
<dbReference type="InterPro" id="IPR011008">
    <property type="entry name" value="Dimeric_a/b-barrel"/>
</dbReference>
<sequence length="99" mass="10796">MFIITLTYLKPNEEIDGLLAAHRAFLREQYANGMFVLSGRMVPRTGGIIIADADSRADVEAVIELDPFKQAGAASYAITEFVPTMAADGLEAWLPDHQA</sequence>
<reference evidence="4 5" key="2">
    <citation type="submission" date="2019-02" db="EMBL/GenBank/DDBJ databases">
        <title>Draft Genome Sequences of Six Type Strains of the Genus Massilia.</title>
        <authorList>
            <person name="Miess H."/>
            <person name="Frediansyhah A."/>
            <person name="Gross H."/>
        </authorList>
    </citation>
    <scope>NUCLEOTIDE SEQUENCE [LARGE SCALE GENOMIC DNA]</scope>
    <source>
        <strain evidence="4 5">DSM 17472</strain>
    </source>
</reference>
<evidence type="ECO:0000259" key="2">
    <source>
        <dbReference type="Pfam" id="PF03795"/>
    </source>
</evidence>
<dbReference type="InterPro" id="IPR005545">
    <property type="entry name" value="YCII"/>
</dbReference>
<dbReference type="AlphaFoldDB" id="A0A411X1Y3"/>
<dbReference type="Gene3D" id="3.30.70.1060">
    <property type="entry name" value="Dimeric alpha+beta barrel"/>
    <property type="match status" value="1"/>
</dbReference>
<keyword evidence="5" id="KW-1185">Reference proteome</keyword>
<evidence type="ECO:0000256" key="1">
    <source>
        <dbReference type="ARBA" id="ARBA00007689"/>
    </source>
</evidence>
<reference evidence="3" key="3">
    <citation type="submission" date="2022-12" db="EMBL/GenBank/DDBJ databases">
        <authorList>
            <person name="Sun Q."/>
            <person name="Kim S."/>
        </authorList>
    </citation>
    <scope>NUCLEOTIDE SEQUENCE</scope>
    <source>
        <strain evidence="3">KCTC 12343</strain>
    </source>
</reference>
<dbReference type="Pfam" id="PF03795">
    <property type="entry name" value="YCII"/>
    <property type="match status" value="1"/>
</dbReference>
<evidence type="ECO:0000313" key="4">
    <source>
        <dbReference type="EMBL" id="QBI02872.1"/>
    </source>
</evidence>
<feature type="domain" description="YCII-related" evidence="2">
    <location>
        <begin position="1"/>
        <end position="81"/>
    </location>
</feature>
<dbReference type="EMBL" id="BMWV01000011">
    <property type="protein sequence ID" value="GGY57020.1"/>
    <property type="molecule type" value="Genomic_DNA"/>
</dbReference>
<accession>A0A411X1Y3</accession>
<dbReference type="Proteomes" id="UP000292307">
    <property type="component" value="Chromosome"/>
</dbReference>
<name>A0A411X1Y3_9BURK</name>
<dbReference type="PANTHER" id="PTHR37828:SF1">
    <property type="entry name" value="YCII-RELATED DOMAIN-CONTAINING PROTEIN"/>
    <property type="match status" value="1"/>
</dbReference>